<dbReference type="GO" id="GO:0005886">
    <property type="term" value="C:plasma membrane"/>
    <property type="evidence" value="ECO:0007669"/>
    <property type="project" value="UniProtKB-SubCell"/>
</dbReference>
<protein>
    <submittedName>
        <fullName evidence="7">Glycosyltransferase family 2 protein</fullName>
    </submittedName>
</protein>
<evidence type="ECO:0000259" key="6">
    <source>
        <dbReference type="Pfam" id="PF00535"/>
    </source>
</evidence>
<evidence type="ECO:0000313" key="8">
    <source>
        <dbReference type="Proteomes" id="UP000484164"/>
    </source>
</evidence>
<dbReference type="OrthoDB" id="761861at2"/>
<keyword evidence="3" id="KW-0328">Glycosyltransferase</keyword>
<keyword evidence="8" id="KW-1185">Reference proteome</keyword>
<evidence type="ECO:0000256" key="2">
    <source>
        <dbReference type="ARBA" id="ARBA00022475"/>
    </source>
</evidence>
<evidence type="ECO:0000313" key="7">
    <source>
        <dbReference type="EMBL" id="KAB2817170.1"/>
    </source>
</evidence>
<proteinExistence type="predicted"/>
<accession>A0A6L3ZJ27</accession>
<comment type="subcellular location">
    <subcellularLocation>
        <location evidence="1">Cell membrane</location>
    </subcellularLocation>
</comment>
<dbReference type="InterPro" id="IPR001173">
    <property type="entry name" value="Glyco_trans_2-like"/>
</dbReference>
<dbReference type="PANTHER" id="PTHR43646">
    <property type="entry name" value="GLYCOSYLTRANSFERASE"/>
    <property type="match status" value="1"/>
</dbReference>
<dbReference type="RefSeq" id="WP_151691740.1">
    <property type="nucleotide sequence ID" value="NZ_BMGX01000002.1"/>
</dbReference>
<gene>
    <name evidence="7" type="ORF">F8C82_01870</name>
</gene>
<comment type="caution">
    <text evidence="7">The sequence shown here is derived from an EMBL/GenBank/DDBJ whole genome shotgun (WGS) entry which is preliminary data.</text>
</comment>
<keyword evidence="2" id="KW-1003">Cell membrane</keyword>
<dbReference type="EMBL" id="WBVQ01000001">
    <property type="protein sequence ID" value="KAB2817170.1"/>
    <property type="molecule type" value="Genomic_DNA"/>
</dbReference>
<reference evidence="7 8" key="1">
    <citation type="submission" date="2019-10" db="EMBL/GenBank/DDBJ databases">
        <title>Genome sequence of Phaeocystidibacter marisrubri JCM30614 (type strain).</title>
        <authorList>
            <person name="Bowman J.P."/>
        </authorList>
    </citation>
    <scope>NUCLEOTIDE SEQUENCE [LARGE SCALE GENOMIC DNA]</scope>
    <source>
        <strain evidence="7 8">JCM 30614</strain>
    </source>
</reference>
<feature type="domain" description="Glycosyltransferase 2-like" evidence="6">
    <location>
        <begin position="3"/>
        <end position="159"/>
    </location>
</feature>
<dbReference type="InterPro" id="IPR029044">
    <property type="entry name" value="Nucleotide-diphossugar_trans"/>
</dbReference>
<keyword evidence="4 7" id="KW-0808">Transferase</keyword>
<name>A0A6L3ZJ27_9FLAO</name>
<dbReference type="Pfam" id="PF00535">
    <property type="entry name" value="Glycos_transf_2"/>
    <property type="match status" value="1"/>
</dbReference>
<keyword evidence="5" id="KW-0472">Membrane</keyword>
<dbReference type="CDD" id="cd00761">
    <property type="entry name" value="Glyco_tranf_GTA_type"/>
    <property type="match status" value="1"/>
</dbReference>
<dbReference type="GO" id="GO:0016757">
    <property type="term" value="F:glycosyltransferase activity"/>
    <property type="evidence" value="ECO:0007669"/>
    <property type="project" value="UniProtKB-KW"/>
</dbReference>
<organism evidence="7 8">
    <name type="scientific">Phaeocystidibacter marisrubri</name>
    <dbReference type="NCBI Taxonomy" id="1577780"/>
    <lineage>
        <taxon>Bacteria</taxon>
        <taxon>Pseudomonadati</taxon>
        <taxon>Bacteroidota</taxon>
        <taxon>Flavobacteriia</taxon>
        <taxon>Flavobacteriales</taxon>
        <taxon>Phaeocystidibacteraceae</taxon>
        <taxon>Phaeocystidibacter</taxon>
    </lineage>
</organism>
<sequence length="304" mass="35219">MISILIPTYDEDVTALATALSKQAKALDEKAEVLICDQAPNGSHQLSNLKLNALSNVEYLLWNEKSGRSANRNYLAERASNEWLLFLDSDTQVISDDFLKSFADRKEKGHAICGKMVYSEEDPGPEMRLRWKYGRAREMKSAKQRNVRPFSSFLSYCFLIHKRDFDKVKFDEQIVEYGHEDTLFGKRLAHEFITPIHTDIPLLHTGLIPPSNFLDKVRQSVRSLNQLTERGLVDEDFKLYHTQQRLAKYRFDYLLALFYRIFHKAMEAQLCGAHPSLMVLDLYKLSYFCTFRKGVKTSSKTLRS</sequence>
<evidence type="ECO:0000256" key="1">
    <source>
        <dbReference type="ARBA" id="ARBA00004236"/>
    </source>
</evidence>
<dbReference type="PANTHER" id="PTHR43646:SF2">
    <property type="entry name" value="GLYCOSYLTRANSFERASE 2-LIKE DOMAIN-CONTAINING PROTEIN"/>
    <property type="match status" value="1"/>
</dbReference>
<dbReference type="Proteomes" id="UP000484164">
    <property type="component" value="Unassembled WGS sequence"/>
</dbReference>
<evidence type="ECO:0000256" key="3">
    <source>
        <dbReference type="ARBA" id="ARBA00022676"/>
    </source>
</evidence>
<dbReference type="SUPFAM" id="SSF53448">
    <property type="entry name" value="Nucleotide-diphospho-sugar transferases"/>
    <property type="match status" value="1"/>
</dbReference>
<evidence type="ECO:0000256" key="5">
    <source>
        <dbReference type="ARBA" id="ARBA00023136"/>
    </source>
</evidence>
<dbReference type="AlphaFoldDB" id="A0A6L3ZJ27"/>
<evidence type="ECO:0000256" key="4">
    <source>
        <dbReference type="ARBA" id="ARBA00022679"/>
    </source>
</evidence>
<dbReference type="Gene3D" id="3.90.550.10">
    <property type="entry name" value="Spore Coat Polysaccharide Biosynthesis Protein SpsA, Chain A"/>
    <property type="match status" value="1"/>
</dbReference>